<dbReference type="InterPro" id="IPR013655">
    <property type="entry name" value="PAS_fold_3"/>
</dbReference>
<dbReference type="Gene3D" id="3.30.450.20">
    <property type="entry name" value="PAS domain"/>
    <property type="match status" value="1"/>
</dbReference>
<evidence type="ECO:0000256" key="1">
    <source>
        <dbReference type="SAM" id="MobiDB-lite"/>
    </source>
</evidence>
<organism evidence="3">
    <name type="scientific">Streptomyces sp. Y1</name>
    <dbReference type="NCBI Taxonomy" id="3238634"/>
    <lineage>
        <taxon>Bacteria</taxon>
        <taxon>Bacillati</taxon>
        <taxon>Actinomycetota</taxon>
        <taxon>Actinomycetes</taxon>
        <taxon>Kitasatosporales</taxon>
        <taxon>Streptomycetaceae</taxon>
        <taxon>Streptomyces</taxon>
    </lineage>
</organism>
<feature type="compositionally biased region" description="Basic and acidic residues" evidence="1">
    <location>
        <begin position="28"/>
        <end position="37"/>
    </location>
</feature>
<sequence length="181" mass="19004">MTMPLGSPAALRPPDAATADGARAGATEGRDGGRPEADGTDTGTDDRVDGTAQEPSGPGLNGRPGGHDHDTEPYGIGAAEWNLLTDDVRWNAETYLLLGCDPTDAPLSLDRLPDRLPEADRPLLRRMMTDALVHGRTTAGTIRVRRADGHHDSVDCAGEPVLGADGTVTALRLLLRSVPDL</sequence>
<feature type="compositionally biased region" description="Low complexity" evidence="1">
    <location>
        <begin position="15"/>
        <end position="27"/>
    </location>
</feature>
<dbReference type="RefSeq" id="WP_369182478.1">
    <property type="nucleotide sequence ID" value="NZ_CP163445.1"/>
</dbReference>
<dbReference type="InterPro" id="IPR035965">
    <property type="entry name" value="PAS-like_dom_sf"/>
</dbReference>
<evidence type="ECO:0000313" key="3">
    <source>
        <dbReference type="EMBL" id="XDQ77773.1"/>
    </source>
</evidence>
<dbReference type="Pfam" id="PF08447">
    <property type="entry name" value="PAS_3"/>
    <property type="match status" value="1"/>
</dbReference>
<feature type="domain" description="PAS fold-3" evidence="2">
    <location>
        <begin position="88"/>
        <end position="169"/>
    </location>
</feature>
<dbReference type="SUPFAM" id="SSF55785">
    <property type="entry name" value="PYP-like sensor domain (PAS domain)"/>
    <property type="match status" value="1"/>
</dbReference>
<reference evidence="3" key="1">
    <citation type="submission" date="2024-07" db="EMBL/GenBank/DDBJ databases">
        <authorList>
            <person name="Yu S.T."/>
        </authorList>
    </citation>
    <scope>NUCLEOTIDE SEQUENCE</scope>
    <source>
        <strain evidence="3">Y1</strain>
    </source>
</reference>
<proteinExistence type="predicted"/>
<dbReference type="EMBL" id="CP163445">
    <property type="protein sequence ID" value="XDQ77773.1"/>
    <property type="molecule type" value="Genomic_DNA"/>
</dbReference>
<evidence type="ECO:0000259" key="2">
    <source>
        <dbReference type="Pfam" id="PF08447"/>
    </source>
</evidence>
<protein>
    <submittedName>
        <fullName evidence="3">PAS domain-containing protein</fullName>
    </submittedName>
</protein>
<name>A0AB39TDU3_9ACTN</name>
<gene>
    <name evidence="3" type="ORF">AB2U05_04400</name>
</gene>
<accession>A0AB39TDU3</accession>
<dbReference type="AlphaFoldDB" id="A0AB39TDU3"/>
<feature type="region of interest" description="Disordered" evidence="1">
    <location>
        <begin position="1"/>
        <end position="74"/>
    </location>
</feature>